<gene>
    <name evidence="1" type="ORF">J3359_01900</name>
</gene>
<dbReference type="RefSeq" id="WP_208079065.1">
    <property type="nucleotide sequence ID" value="NZ_CP071869.1"/>
</dbReference>
<dbReference type="KEGG" id="pcea:J3359_01900"/>
<dbReference type="EMBL" id="CP071869">
    <property type="protein sequence ID" value="QTE23051.1"/>
    <property type="molecule type" value="Genomic_DNA"/>
</dbReference>
<evidence type="ECO:0008006" key="3">
    <source>
        <dbReference type="Google" id="ProtNLM"/>
    </source>
</evidence>
<organism evidence="1 2">
    <name type="scientific">Polaribacter cellanae</name>
    <dbReference type="NCBI Taxonomy" id="2818493"/>
    <lineage>
        <taxon>Bacteria</taxon>
        <taxon>Pseudomonadati</taxon>
        <taxon>Bacteroidota</taxon>
        <taxon>Flavobacteriia</taxon>
        <taxon>Flavobacteriales</taxon>
        <taxon>Flavobacteriaceae</taxon>
    </lineage>
</organism>
<evidence type="ECO:0000313" key="1">
    <source>
        <dbReference type="EMBL" id="QTE23051.1"/>
    </source>
</evidence>
<dbReference type="AlphaFoldDB" id="A0A975CTG1"/>
<sequence length="305" mass="35731">MKRFIIKISFLIIAITTTYILLGFLADGTTDPFYLRFTSPKQKSLILGTSRAAQGVRPEILDSVIDKKILNHSIYNFAFTILHSPYGETYYKTIKSKLGENSFNGLFILSVDPWSISQKTNLNYDIESKKELSKLTFFNMNPNYDYLINSYKNSMFNLLINKFNRDSTLLLHKNGWLEVNINMEKDELRKRTLSKIEVYKENGKKYKISDKRIFWLDKTIRLLKKHGRVILVRIPVNKEILAIENELCENFDSIINTRFNNLLYLNYKEDSNNYTFVDGNHLYKASGKIFSKKLANDINNLFFNE</sequence>
<keyword evidence="2" id="KW-1185">Reference proteome</keyword>
<dbReference type="Proteomes" id="UP000663920">
    <property type="component" value="Chromosome"/>
</dbReference>
<reference evidence="1 2" key="1">
    <citation type="submission" date="2021-03" db="EMBL/GenBank/DDBJ databases">
        <title>Complete genome of Polaribacter_sp.SM13.</title>
        <authorList>
            <person name="Jeong S.W."/>
            <person name="Bae J.W."/>
        </authorList>
    </citation>
    <scope>NUCLEOTIDE SEQUENCE [LARGE SCALE GENOMIC DNA]</scope>
    <source>
        <strain evidence="1 2">SM13</strain>
    </source>
</reference>
<proteinExistence type="predicted"/>
<protein>
    <recommendedName>
        <fullName evidence="3">DUF1574 domain-containing protein</fullName>
    </recommendedName>
</protein>
<evidence type="ECO:0000313" key="2">
    <source>
        <dbReference type="Proteomes" id="UP000663920"/>
    </source>
</evidence>
<accession>A0A975CTG1</accession>
<name>A0A975CTG1_9FLAO</name>